<keyword evidence="1" id="KW-0472">Membrane</keyword>
<dbReference type="EMBL" id="JAMQGP010000007">
    <property type="protein sequence ID" value="MCM2680695.1"/>
    <property type="molecule type" value="Genomic_DNA"/>
</dbReference>
<feature type="transmembrane region" description="Helical" evidence="1">
    <location>
        <begin position="125"/>
        <end position="145"/>
    </location>
</feature>
<evidence type="ECO:0000256" key="1">
    <source>
        <dbReference type="SAM" id="Phobius"/>
    </source>
</evidence>
<gene>
    <name evidence="2" type="ORF">NAF29_13590</name>
</gene>
<evidence type="ECO:0000313" key="3">
    <source>
        <dbReference type="Proteomes" id="UP001165393"/>
    </source>
</evidence>
<evidence type="ECO:0000313" key="2">
    <source>
        <dbReference type="EMBL" id="MCM2680695.1"/>
    </source>
</evidence>
<dbReference type="InterPro" id="IPR013783">
    <property type="entry name" value="Ig-like_fold"/>
</dbReference>
<accession>A0AA42B830</accession>
<protein>
    <submittedName>
        <fullName evidence="2">Uncharacterized protein</fullName>
    </submittedName>
</protein>
<sequence length="157" mass="16661">MKNQSLTLKSARNSSASLIMTQFIMPSAANAEGVRIEGYETVQITVNAESPVPRPIVNVALYLEDALVDEDSVAPFSFDQTSISSLSSLSAKTYARKARAIDDKVIVGVANLRVSAKSQSGGSSLSGAGSISMLTIVIMSLLLFCRRATALRAFSLK</sequence>
<dbReference type="Proteomes" id="UP001165393">
    <property type="component" value="Unassembled WGS sequence"/>
</dbReference>
<keyword evidence="1" id="KW-1133">Transmembrane helix</keyword>
<dbReference type="Gene3D" id="2.60.40.10">
    <property type="entry name" value="Immunoglobulins"/>
    <property type="match status" value="1"/>
</dbReference>
<reference evidence="2 3" key="1">
    <citation type="journal article" date="2013" name="Antonie Van Leeuwenhoek">
        <title>Echinimonas agarilytica gen. nov., sp. nov., a new gammaproteobacterium isolated from the sea urchin Strongylocentrotus intermedius.</title>
        <authorList>
            <person name="Nedashkovskaya O.I."/>
            <person name="Stenkova A.M."/>
            <person name="Zhukova N.V."/>
            <person name="Van Trappen S."/>
            <person name="Lee J.S."/>
            <person name="Kim S.B."/>
        </authorList>
    </citation>
    <scope>NUCLEOTIDE SEQUENCE [LARGE SCALE GENOMIC DNA]</scope>
    <source>
        <strain evidence="2 3">KMM 6351</strain>
    </source>
</reference>
<keyword evidence="1" id="KW-0812">Transmembrane</keyword>
<name>A0AA42B830_9GAMM</name>
<comment type="caution">
    <text evidence="2">The sequence shown here is derived from an EMBL/GenBank/DDBJ whole genome shotgun (WGS) entry which is preliminary data.</text>
</comment>
<dbReference type="AlphaFoldDB" id="A0AA42B830"/>
<keyword evidence="3" id="KW-1185">Reference proteome</keyword>
<organism evidence="2 3">
    <name type="scientific">Echinimonas agarilytica</name>
    <dbReference type="NCBI Taxonomy" id="1215918"/>
    <lineage>
        <taxon>Bacteria</taxon>
        <taxon>Pseudomonadati</taxon>
        <taxon>Pseudomonadota</taxon>
        <taxon>Gammaproteobacteria</taxon>
        <taxon>Alteromonadales</taxon>
        <taxon>Echinimonadaceae</taxon>
        <taxon>Echinimonas</taxon>
    </lineage>
</organism>
<proteinExistence type="predicted"/>